<evidence type="ECO:0000313" key="6">
    <source>
        <dbReference type="Proteomes" id="UP001258017"/>
    </source>
</evidence>
<gene>
    <name evidence="5" type="ORF">KPH14_001636</name>
</gene>
<dbReference type="Proteomes" id="UP001258017">
    <property type="component" value="Unassembled WGS sequence"/>
</dbReference>
<reference evidence="5" key="2">
    <citation type="journal article" date="2023" name="Commun. Biol.">
        <title>Intrasexual cuticular hydrocarbon dimorphism in a wasp sheds light on hydrocarbon biosynthesis genes in Hymenoptera.</title>
        <authorList>
            <person name="Moris V.C."/>
            <person name="Podsiadlowski L."/>
            <person name="Martin S."/>
            <person name="Oeyen J.P."/>
            <person name="Donath A."/>
            <person name="Petersen M."/>
            <person name="Wilbrandt J."/>
            <person name="Misof B."/>
            <person name="Liedtke D."/>
            <person name="Thamm M."/>
            <person name="Scheiner R."/>
            <person name="Schmitt T."/>
            <person name="Niehuis O."/>
        </authorList>
    </citation>
    <scope>NUCLEOTIDE SEQUENCE</scope>
    <source>
        <strain evidence="5">GBR_01_08_01A</strain>
    </source>
</reference>
<evidence type="ECO:0000256" key="2">
    <source>
        <dbReference type="ARBA" id="ARBA00022737"/>
    </source>
</evidence>
<evidence type="ECO:0000256" key="1">
    <source>
        <dbReference type="ARBA" id="ARBA00022441"/>
    </source>
</evidence>
<keyword evidence="2" id="KW-0677">Repeat</keyword>
<keyword evidence="3" id="KW-0472">Membrane</keyword>
<dbReference type="EMBL" id="JAIFRP010000002">
    <property type="protein sequence ID" value="KAK2588752.1"/>
    <property type="molecule type" value="Genomic_DNA"/>
</dbReference>
<dbReference type="InterPro" id="IPR015915">
    <property type="entry name" value="Kelch-typ_b-propeller"/>
</dbReference>
<dbReference type="InterPro" id="IPR052392">
    <property type="entry name" value="Kelch-BTB_domain-containing"/>
</dbReference>
<dbReference type="InterPro" id="IPR006652">
    <property type="entry name" value="Kelch_1"/>
</dbReference>
<keyword evidence="3" id="KW-1133">Transmembrane helix</keyword>
<keyword evidence="6" id="KW-1185">Reference proteome</keyword>
<dbReference type="PANTHER" id="PTHR46375">
    <property type="entry name" value="KELCH REPEAT AND BTB DOMAIN-CONTAINING PROTEIN 13-RELATED"/>
    <property type="match status" value="1"/>
</dbReference>
<dbReference type="SUPFAM" id="SSF54695">
    <property type="entry name" value="POZ domain"/>
    <property type="match status" value="1"/>
</dbReference>
<comment type="caution">
    <text evidence="5">The sequence shown here is derived from an EMBL/GenBank/DDBJ whole genome shotgun (WGS) entry which is preliminary data.</text>
</comment>
<sequence>MGDELITLIFEKNRFEVDKKKLISKSRYFECLLSHNFSDSQNKEHVINYDITISTLQNFIKWVHDTEHVVIENSYSIKSSMIKYEKDNFADLLNLLQLSTLFMVDDLINDITDIIVLNWLHPEQIIDVWLLTQELGINVLRDICFAVCLDRFIHLPIRSLIKLPVNNLRQLLENVNVRSPEKYLHSVLSMWVEHNVDRSVIDICNINRSKTEKSTILHYMVGYKTENSGSKKGYICLWDGVRLSEVTELKDVKNSGKEIVGMQVTGRGFSIYIIGGEYGLGTGQFNMIIWRYCLISKKWYYFARLPSPRRHMVVAFLGNCLIAIGGVGRHRLKLSSVDMLNIHTGKWSKIANVPECFTEVPPYCVIKKKLFLLKSSLHIYCPETDLWKTVMLSSVGLALEESDIRMEHGITIFGLKDSDTTENDETVLTRISNTQKRICNECLKLYTDSPMVHTMGVPYVGVFGIDMFVSGIGVIFILRKHCESCNNEYLQLDNEVENDKQELTLVPRVGSCYTIDPKTLYN</sequence>
<keyword evidence="1" id="KW-0880">Kelch repeat</keyword>
<accession>A0AAD9VWN3</accession>
<dbReference type="PROSITE" id="PS50097">
    <property type="entry name" value="BTB"/>
    <property type="match status" value="1"/>
</dbReference>
<feature type="domain" description="BTB" evidence="4">
    <location>
        <begin position="4"/>
        <end position="72"/>
    </location>
</feature>
<dbReference type="Gene3D" id="2.120.10.80">
    <property type="entry name" value="Kelch-type beta propeller"/>
    <property type="match status" value="1"/>
</dbReference>
<keyword evidence="3" id="KW-0812">Transmembrane</keyword>
<proteinExistence type="predicted"/>
<dbReference type="Pfam" id="PF00651">
    <property type="entry name" value="BTB"/>
    <property type="match status" value="1"/>
</dbReference>
<dbReference type="GO" id="GO:0003779">
    <property type="term" value="F:actin binding"/>
    <property type="evidence" value="ECO:0007669"/>
    <property type="project" value="UniProtKB-KW"/>
</dbReference>
<dbReference type="AlphaFoldDB" id="A0AAD9VWN3"/>
<dbReference type="Pfam" id="PF01344">
    <property type="entry name" value="Kelch_1"/>
    <property type="match status" value="1"/>
</dbReference>
<name>A0AAD9VWN3_9HYME</name>
<dbReference type="PANTHER" id="PTHR46375:SF3">
    <property type="entry name" value="KELCH REPEAT AND BTB DOMAIN-CONTAINING PROTEIN 13"/>
    <property type="match status" value="1"/>
</dbReference>
<evidence type="ECO:0000313" key="5">
    <source>
        <dbReference type="EMBL" id="KAK2588752.1"/>
    </source>
</evidence>
<feature type="transmembrane region" description="Helical" evidence="3">
    <location>
        <begin position="457"/>
        <end position="478"/>
    </location>
</feature>
<protein>
    <recommendedName>
        <fullName evidence="4">BTB domain-containing protein</fullName>
    </recommendedName>
</protein>
<evidence type="ECO:0000256" key="3">
    <source>
        <dbReference type="SAM" id="Phobius"/>
    </source>
</evidence>
<dbReference type="InterPro" id="IPR011333">
    <property type="entry name" value="SKP1/BTB/POZ_sf"/>
</dbReference>
<dbReference type="InterPro" id="IPR000210">
    <property type="entry name" value="BTB/POZ_dom"/>
</dbReference>
<dbReference type="SUPFAM" id="SSF117281">
    <property type="entry name" value="Kelch motif"/>
    <property type="match status" value="1"/>
</dbReference>
<organism evidence="5 6">
    <name type="scientific">Odynerus spinipes</name>
    <dbReference type="NCBI Taxonomy" id="1348599"/>
    <lineage>
        <taxon>Eukaryota</taxon>
        <taxon>Metazoa</taxon>
        <taxon>Ecdysozoa</taxon>
        <taxon>Arthropoda</taxon>
        <taxon>Hexapoda</taxon>
        <taxon>Insecta</taxon>
        <taxon>Pterygota</taxon>
        <taxon>Neoptera</taxon>
        <taxon>Endopterygota</taxon>
        <taxon>Hymenoptera</taxon>
        <taxon>Apocrita</taxon>
        <taxon>Aculeata</taxon>
        <taxon>Vespoidea</taxon>
        <taxon>Vespidae</taxon>
        <taxon>Eumeninae</taxon>
        <taxon>Odynerus</taxon>
    </lineage>
</organism>
<evidence type="ECO:0000259" key="4">
    <source>
        <dbReference type="PROSITE" id="PS50097"/>
    </source>
</evidence>
<dbReference type="Gene3D" id="3.30.710.10">
    <property type="entry name" value="Potassium Channel Kv1.1, Chain A"/>
    <property type="match status" value="1"/>
</dbReference>
<reference evidence="5" key="1">
    <citation type="submission" date="2021-08" db="EMBL/GenBank/DDBJ databases">
        <authorList>
            <person name="Misof B."/>
            <person name="Oliver O."/>
            <person name="Podsiadlowski L."/>
            <person name="Donath A."/>
            <person name="Peters R."/>
            <person name="Mayer C."/>
            <person name="Rust J."/>
            <person name="Gunkel S."/>
            <person name="Lesny P."/>
            <person name="Martin S."/>
            <person name="Oeyen J.P."/>
            <person name="Petersen M."/>
            <person name="Panagiotis P."/>
            <person name="Wilbrandt J."/>
            <person name="Tanja T."/>
        </authorList>
    </citation>
    <scope>NUCLEOTIDE SEQUENCE</scope>
    <source>
        <strain evidence="5">GBR_01_08_01A</strain>
        <tissue evidence="5">Thorax + abdomen</tissue>
    </source>
</reference>